<sequence>MSSERNSASVPVASSEQQHVSVHHASASPVQRLIRRLEIYSTQIPDYYVTPFCGASAGVASGIVTCPLDVIKTKLQAQGGFMRRRGPLAESSRLYRGMIGTGKMIWREEGIRGLYQGLGPMLLGYLPTWAVYLTVYDRSRVFFERTTENWWLARMYASVTAGACSTVVTNPIWVIKTRLMSQRVRFNSDGYGVPWHYRNSWDAARKMYMTEGIRAFYSGLTPALLGLTHVAIQFPLYEYFKMAFTGYGIGEHPEEGSSHWVGISLATFLSKVCASTATYPHEVLRTRLQTQQRYPPATSPEEITFRGGIDRPGDHGRPPGAASSDGMPNRPRYTGVIRTCQTILREEGWQAFYSGIGTNLIRAVPAAMTTMLTYEYLRKLITHLQHEGERYLGELQLERKESDILVMADPEER</sequence>
<evidence type="ECO:0000313" key="13">
    <source>
        <dbReference type="EMBL" id="KKA18286.1"/>
    </source>
</evidence>
<feature type="repeat" description="Solcar" evidence="9">
    <location>
        <begin position="149"/>
        <end position="243"/>
    </location>
</feature>
<feature type="region of interest" description="Disordered" evidence="11">
    <location>
        <begin position="290"/>
        <end position="332"/>
    </location>
</feature>
<feature type="repeat" description="Solcar" evidence="9">
    <location>
        <begin position="45"/>
        <end position="142"/>
    </location>
</feature>
<keyword evidence="3 9" id="KW-0812">Transmembrane</keyword>
<keyword evidence="6 12" id="KW-1133">Transmembrane helix</keyword>
<keyword evidence="5" id="KW-0999">Mitochondrion inner membrane</keyword>
<evidence type="ECO:0000256" key="1">
    <source>
        <dbReference type="ARBA" id="ARBA00004448"/>
    </source>
</evidence>
<evidence type="ECO:0000313" key="14">
    <source>
        <dbReference type="Proteomes" id="UP000053958"/>
    </source>
</evidence>
<name>A0A0F4YK99_RASE3</name>
<dbReference type="PRINTS" id="PR00926">
    <property type="entry name" value="MITOCARRIER"/>
</dbReference>
<keyword evidence="4" id="KW-0677">Repeat</keyword>
<reference evidence="13 14" key="1">
    <citation type="submission" date="2015-04" db="EMBL/GenBank/DDBJ databases">
        <authorList>
            <person name="Heijne W.H."/>
            <person name="Fedorova N.D."/>
            <person name="Nierman W.C."/>
            <person name="Vollebregt A.W."/>
            <person name="Zhao Z."/>
            <person name="Wu L."/>
            <person name="Kumar M."/>
            <person name="Stam H."/>
            <person name="van den Berg M.A."/>
            <person name="Pel H.J."/>
        </authorList>
    </citation>
    <scope>NUCLEOTIDE SEQUENCE [LARGE SCALE GENOMIC DNA]</scope>
    <source>
        <strain evidence="13 14">CBS 393.64</strain>
    </source>
</reference>
<keyword evidence="14" id="KW-1185">Reference proteome</keyword>
<dbReference type="PANTHER" id="PTHR45829">
    <property type="entry name" value="MITOCHONDRIAL CARRIER PROTEIN RIM2"/>
    <property type="match status" value="1"/>
</dbReference>
<dbReference type="GO" id="GO:0015218">
    <property type="term" value="F:pyrimidine nucleotide transmembrane transporter activity"/>
    <property type="evidence" value="ECO:0007669"/>
    <property type="project" value="InterPro"/>
</dbReference>
<dbReference type="AlphaFoldDB" id="A0A0F4YK99"/>
<gene>
    <name evidence="13" type="ORF">T310_7762</name>
</gene>
<feature type="transmembrane region" description="Helical" evidence="12">
    <location>
        <begin position="215"/>
        <end position="237"/>
    </location>
</feature>
<feature type="compositionally biased region" description="Basic and acidic residues" evidence="11">
    <location>
        <begin position="308"/>
        <end position="317"/>
    </location>
</feature>
<evidence type="ECO:0000256" key="9">
    <source>
        <dbReference type="PROSITE-ProRule" id="PRU00282"/>
    </source>
</evidence>
<dbReference type="SUPFAM" id="SSF103506">
    <property type="entry name" value="Mitochondrial carrier"/>
    <property type="match status" value="1"/>
</dbReference>
<evidence type="ECO:0000256" key="11">
    <source>
        <dbReference type="SAM" id="MobiDB-lite"/>
    </source>
</evidence>
<dbReference type="GeneID" id="25320027"/>
<dbReference type="PANTHER" id="PTHR45829:SF1">
    <property type="entry name" value="CARRIER PROTEIN, PUTATIVE (AFU_ORTHOLOGUE AFUA_4G06780)-RELATED"/>
    <property type="match status" value="1"/>
</dbReference>
<keyword evidence="8 9" id="KW-0472">Membrane</keyword>
<evidence type="ECO:0000256" key="2">
    <source>
        <dbReference type="ARBA" id="ARBA00022448"/>
    </source>
</evidence>
<feature type="transmembrane region" description="Helical" evidence="12">
    <location>
        <begin position="113"/>
        <end position="135"/>
    </location>
</feature>
<evidence type="ECO:0000256" key="5">
    <source>
        <dbReference type="ARBA" id="ARBA00022792"/>
    </source>
</evidence>
<dbReference type="OrthoDB" id="10266426at2759"/>
<keyword evidence="2 10" id="KW-0813">Transport</keyword>
<dbReference type="EMBL" id="LASV01000472">
    <property type="protein sequence ID" value="KKA18286.1"/>
    <property type="molecule type" value="Genomic_DNA"/>
</dbReference>
<evidence type="ECO:0000256" key="3">
    <source>
        <dbReference type="ARBA" id="ARBA00022692"/>
    </source>
</evidence>
<dbReference type="InterPro" id="IPR018108">
    <property type="entry name" value="MCP_transmembrane"/>
</dbReference>
<feature type="repeat" description="Solcar" evidence="9">
    <location>
        <begin position="258"/>
        <end position="380"/>
    </location>
</feature>
<evidence type="ECO:0000256" key="12">
    <source>
        <dbReference type="SAM" id="Phobius"/>
    </source>
</evidence>
<dbReference type="RefSeq" id="XP_013324898.1">
    <property type="nucleotide sequence ID" value="XM_013469444.1"/>
</dbReference>
<accession>A0A0F4YK99</accession>
<dbReference type="Proteomes" id="UP000053958">
    <property type="component" value="Unassembled WGS sequence"/>
</dbReference>
<comment type="caution">
    <text evidence="13">The sequence shown here is derived from an EMBL/GenBank/DDBJ whole genome shotgun (WGS) entry which is preliminary data.</text>
</comment>
<dbReference type="InterPro" id="IPR023395">
    <property type="entry name" value="MCP_dom_sf"/>
</dbReference>
<evidence type="ECO:0000256" key="7">
    <source>
        <dbReference type="ARBA" id="ARBA00023128"/>
    </source>
</evidence>
<protein>
    <submittedName>
        <fullName evidence="13">Mitochondrial carrier protein</fullName>
    </submittedName>
</protein>
<evidence type="ECO:0000256" key="8">
    <source>
        <dbReference type="ARBA" id="ARBA00023136"/>
    </source>
</evidence>
<keyword evidence="7" id="KW-0496">Mitochondrion</keyword>
<evidence type="ECO:0000256" key="4">
    <source>
        <dbReference type="ARBA" id="ARBA00022737"/>
    </source>
</evidence>
<evidence type="ECO:0000256" key="10">
    <source>
        <dbReference type="RuleBase" id="RU000488"/>
    </source>
</evidence>
<proteinExistence type="inferred from homology"/>
<comment type="similarity">
    <text evidence="10">Belongs to the mitochondrial carrier (TC 2.A.29) family.</text>
</comment>
<dbReference type="PROSITE" id="PS50920">
    <property type="entry name" value="SOLCAR"/>
    <property type="match status" value="3"/>
</dbReference>
<feature type="region of interest" description="Disordered" evidence="11">
    <location>
        <begin position="1"/>
        <end position="24"/>
    </location>
</feature>
<dbReference type="InterPro" id="IPR002067">
    <property type="entry name" value="MCP"/>
</dbReference>
<dbReference type="GO" id="GO:0005743">
    <property type="term" value="C:mitochondrial inner membrane"/>
    <property type="evidence" value="ECO:0007669"/>
    <property type="project" value="UniProtKB-SubCell"/>
</dbReference>
<evidence type="ECO:0000256" key="6">
    <source>
        <dbReference type="ARBA" id="ARBA00022989"/>
    </source>
</evidence>
<organism evidence="13 14">
    <name type="scientific">Rasamsonia emersonii (strain ATCC 16479 / CBS 393.64 / IMI 116815)</name>
    <dbReference type="NCBI Taxonomy" id="1408163"/>
    <lineage>
        <taxon>Eukaryota</taxon>
        <taxon>Fungi</taxon>
        <taxon>Dikarya</taxon>
        <taxon>Ascomycota</taxon>
        <taxon>Pezizomycotina</taxon>
        <taxon>Eurotiomycetes</taxon>
        <taxon>Eurotiomycetidae</taxon>
        <taxon>Eurotiales</taxon>
        <taxon>Trichocomaceae</taxon>
        <taxon>Rasamsonia</taxon>
    </lineage>
</organism>
<comment type="subcellular location">
    <subcellularLocation>
        <location evidence="1">Mitochondrion inner membrane</location>
        <topology evidence="1">Multi-pass membrane protein</topology>
    </subcellularLocation>
</comment>
<feature type="compositionally biased region" description="Polar residues" evidence="11">
    <location>
        <begin position="1"/>
        <end position="20"/>
    </location>
</feature>
<dbReference type="GO" id="GO:1990519">
    <property type="term" value="P:pyrimidine nucleotide import into mitochondrion"/>
    <property type="evidence" value="ECO:0007669"/>
    <property type="project" value="TreeGrafter"/>
</dbReference>
<dbReference type="InterPro" id="IPR049562">
    <property type="entry name" value="SLC25A33/36-like"/>
</dbReference>
<dbReference type="Gene3D" id="1.50.40.10">
    <property type="entry name" value="Mitochondrial carrier domain"/>
    <property type="match status" value="1"/>
</dbReference>
<feature type="transmembrane region" description="Helical" evidence="12">
    <location>
        <begin position="155"/>
        <end position="175"/>
    </location>
</feature>
<dbReference type="Pfam" id="PF00153">
    <property type="entry name" value="Mito_carr"/>
    <property type="match status" value="4"/>
</dbReference>